<feature type="transmembrane region" description="Helical" evidence="1">
    <location>
        <begin position="355"/>
        <end position="377"/>
    </location>
</feature>
<evidence type="ECO:0000313" key="3">
    <source>
        <dbReference type="Proteomes" id="UP001241110"/>
    </source>
</evidence>
<dbReference type="PANTHER" id="PTHR32063">
    <property type="match status" value="1"/>
</dbReference>
<feature type="transmembrane region" description="Helical" evidence="1">
    <location>
        <begin position="329"/>
        <end position="348"/>
    </location>
</feature>
<dbReference type="EMBL" id="JASJOS010000039">
    <property type="protein sequence ID" value="MDJ1486408.1"/>
    <property type="molecule type" value="Genomic_DNA"/>
</dbReference>
<keyword evidence="1" id="KW-0812">Transmembrane</keyword>
<dbReference type="Gene3D" id="1.20.1640.10">
    <property type="entry name" value="Multidrug efflux transporter AcrB transmembrane domain"/>
    <property type="match status" value="2"/>
</dbReference>
<gene>
    <name evidence="2" type="ORF">QNI16_38375</name>
</gene>
<dbReference type="RefSeq" id="WP_313989988.1">
    <property type="nucleotide sequence ID" value="NZ_JASJOS010000039.1"/>
</dbReference>
<sequence>MKISEYSIKNRTFTLILFLMVAVLGVSTLLTMPRSEDPDFQKPSFPIVILYPGASPEDLEKLVVDPLEKEISALDNMNKVRTTIGNGIAVIMAEYTYKSNVETKYQELVRVVNNKSKELPSDIASIEVKKVLASDVNVFQLALISGTAPREKLRLYAERLQDELEKIKALKKIEIHGLPDPQVRVELDVEKMGQQHISPLLVASNLRTDMENIPGGVIEAGENSFNVRTSGNFKDIDDVRNVLVWKDKNRNVYLKDIAKVYYGYDDDNYLTRLNTNRCVFVVAAQKDGQNISATREHYLPVIEKFSKTLPADIQLVKNFDLGVDVNKRLSGLGVDFIIAILLVSITLLPLGWRAAVIVMISIPLSLAIGVIMLNVFGYSLNQLSIVGLVVALGLLVDDNIVVVENIERWILEGHTPFNAAIKGTKQIGLAILGCTATLIIAFLPIVFMPEAAGDFIRGLPMAVIFSVLASMVVALSIIPLLSSKLLKAHVGHPDGNIFMRALKKVIHGSYAKWLDKALKRPVLSLTVTAILFVGSLFLFDIIGFALFPSSEKPQFLINVTTPPQSSFSYTNKVISDVEAALSKEKKVKYVSANAGKGNPQIYYNEIPENQRQEYGQLFVQLQEKTSVKEKLLLMDQLRKTFDSYPGAKIEVKDFEQGPPVTAPIEVKLFGDNLDSLKMLASKTEELLKNTKGTMYVNNPMSYEKSDLKIEINKEKALMLGITPLDIDRTVRLAVAGFDLGEYPDKNGSEYTILITRTKEGRSKLDVLDGLYVYNQQGSAIPLSQLIEVKPQISPVSISHQEKIRTVSVKAFVQQGFLVDRILKEVISKMDSQKLPAGYSYAMGGEIETRESSFDGFLNILIATLFLFIAVLVLEFGTMKSTLIVLSVIPLGIIGAVTALWITGNPLSFIAVIGIIALAGIEVKNTILLVDYTNNLRGCLKIVL</sequence>
<dbReference type="SUPFAM" id="SSF82866">
    <property type="entry name" value="Multidrug efflux transporter AcrB transmembrane domain"/>
    <property type="match status" value="2"/>
</dbReference>
<dbReference type="GO" id="GO:0042910">
    <property type="term" value="F:xenobiotic transmembrane transporter activity"/>
    <property type="evidence" value="ECO:0007669"/>
    <property type="project" value="TreeGrafter"/>
</dbReference>
<dbReference type="Proteomes" id="UP001241110">
    <property type="component" value="Unassembled WGS sequence"/>
</dbReference>
<feature type="transmembrane region" description="Helical" evidence="1">
    <location>
        <begin position="427"/>
        <end position="447"/>
    </location>
</feature>
<dbReference type="InterPro" id="IPR027463">
    <property type="entry name" value="AcrB_DN_DC_subdom"/>
</dbReference>
<dbReference type="Gene3D" id="3.30.70.1440">
    <property type="entry name" value="Multidrug efflux transporter AcrB pore domain"/>
    <property type="match status" value="1"/>
</dbReference>
<evidence type="ECO:0000256" key="1">
    <source>
        <dbReference type="SAM" id="Phobius"/>
    </source>
</evidence>
<dbReference type="GO" id="GO:0005886">
    <property type="term" value="C:plasma membrane"/>
    <property type="evidence" value="ECO:0007669"/>
    <property type="project" value="TreeGrafter"/>
</dbReference>
<comment type="caution">
    <text evidence="2">The sequence shown here is derived from an EMBL/GenBank/DDBJ whole genome shotgun (WGS) entry which is preliminary data.</text>
</comment>
<dbReference type="InterPro" id="IPR001036">
    <property type="entry name" value="Acrflvin-R"/>
</dbReference>
<feature type="transmembrane region" description="Helical" evidence="1">
    <location>
        <begin position="459"/>
        <end position="481"/>
    </location>
</feature>
<organism evidence="2 3">
    <name type="scientific">Xanthocytophaga flava</name>
    <dbReference type="NCBI Taxonomy" id="3048013"/>
    <lineage>
        <taxon>Bacteria</taxon>
        <taxon>Pseudomonadati</taxon>
        <taxon>Bacteroidota</taxon>
        <taxon>Cytophagia</taxon>
        <taxon>Cytophagales</taxon>
        <taxon>Rhodocytophagaceae</taxon>
        <taxon>Xanthocytophaga</taxon>
    </lineage>
</organism>
<dbReference type="SUPFAM" id="SSF82714">
    <property type="entry name" value="Multidrug efflux transporter AcrB TolC docking domain, DN and DC subdomains"/>
    <property type="match status" value="2"/>
</dbReference>
<dbReference type="Gene3D" id="3.30.70.1430">
    <property type="entry name" value="Multidrug efflux transporter AcrB pore domain"/>
    <property type="match status" value="2"/>
</dbReference>
<feature type="transmembrane region" description="Helical" evidence="1">
    <location>
        <begin position="383"/>
        <end position="406"/>
    </location>
</feature>
<dbReference type="Pfam" id="PF00873">
    <property type="entry name" value="ACR_tran"/>
    <property type="match status" value="1"/>
</dbReference>
<evidence type="ECO:0000313" key="2">
    <source>
        <dbReference type="EMBL" id="MDJ1486408.1"/>
    </source>
</evidence>
<dbReference type="Gene3D" id="3.30.70.1320">
    <property type="entry name" value="Multidrug efflux transporter AcrB pore domain like"/>
    <property type="match status" value="1"/>
</dbReference>
<feature type="transmembrane region" description="Helical" evidence="1">
    <location>
        <begin position="12"/>
        <end position="32"/>
    </location>
</feature>
<proteinExistence type="predicted"/>
<reference evidence="2" key="1">
    <citation type="submission" date="2023-05" db="EMBL/GenBank/DDBJ databases">
        <authorList>
            <person name="Zhang X."/>
        </authorList>
    </citation>
    <scope>NUCLEOTIDE SEQUENCE</scope>
    <source>
        <strain evidence="2">YF14B1</strain>
    </source>
</reference>
<feature type="transmembrane region" description="Helical" evidence="1">
    <location>
        <begin position="522"/>
        <end position="547"/>
    </location>
</feature>
<feature type="transmembrane region" description="Helical" evidence="1">
    <location>
        <begin position="908"/>
        <end position="929"/>
    </location>
</feature>
<dbReference type="Gene3D" id="3.30.2090.10">
    <property type="entry name" value="Multidrug efflux transporter AcrB TolC docking domain, DN and DC subdomains"/>
    <property type="match status" value="2"/>
</dbReference>
<dbReference type="PRINTS" id="PR00702">
    <property type="entry name" value="ACRIFLAVINRP"/>
</dbReference>
<name>A0AAE3UDA5_9BACT</name>
<feature type="transmembrane region" description="Helical" evidence="1">
    <location>
        <begin position="855"/>
        <end position="875"/>
    </location>
</feature>
<keyword evidence="1" id="KW-1133">Transmembrane helix</keyword>
<accession>A0AAE3UDA5</accession>
<dbReference type="AlphaFoldDB" id="A0AAE3UDA5"/>
<keyword evidence="1" id="KW-0472">Membrane</keyword>
<dbReference type="PANTHER" id="PTHR32063:SF24">
    <property type="entry name" value="CATION EFFLUX SYSTEM (ACRB_ACRD_ACRF FAMILY)"/>
    <property type="match status" value="1"/>
</dbReference>
<feature type="transmembrane region" description="Helical" evidence="1">
    <location>
        <begin position="882"/>
        <end position="902"/>
    </location>
</feature>
<dbReference type="SUPFAM" id="SSF82693">
    <property type="entry name" value="Multidrug efflux transporter AcrB pore domain, PN1, PN2, PC1 and PC2 subdomains"/>
    <property type="match status" value="3"/>
</dbReference>
<protein>
    <submittedName>
        <fullName evidence="2">Efflux RND transporter permease subunit</fullName>
    </submittedName>
</protein>